<dbReference type="AlphaFoldDB" id="A0A6N2VGC0"/>
<keyword evidence="4" id="KW-0812">Transmembrane</keyword>
<evidence type="ECO:0000313" key="8">
    <source>
        <dbReference type="EMBL" id="VYT29178.1"/>
    </source>
</evidence>
<dbReference type="PIRSF" id="PIRSF006066">
    <property type="entry name" value="HI0050"/>
    <property type="match status" value="1"/>
</dbReference>
<keyword evidence="5" id="KW-1133">Transmembrane helix</keyword>
<accession>A0A6N2VGC0</accession>
<dbReference type="Pfam" id="PF06808">
    <property type="entry name" value="DctM"/>
    <property type="match status" value="1"/>
</dbReference>
<evidence type="ECO:0000256" key="1">
    <source>
        <dbReference type="ARBA" id="ARBA00004429"/>
    </source>
</evidence>
<dbReference type="NCBIfam" id="TIGR00786">
    <property type="entry name" value="dctM"/>
    <property type="match status" value="1"/>
</dbReference>
<keyword evidence="2" id="KW-1003">Cell membrane</keyword>
<evidence type="ECO:0000256" key="6">
    <source>
        <dbReference type="ARBA" id="ARBA00023136"/>
    </source>
</evidence>
<organism evidence="8">
    <name type="scientific">Enterocloster bolteae</name>
    <dbReference type="NCBI Taxonomy" id="208479"/>
    <lineage>
        <taxon>Bacteria</taxon>
        <taxon>Bacillati</taxon>
        <taxon>Bacillota</taxon>
        <taxon>Clostridia</taxon>
        <taxon>Lachnospirales</taxon>
        <taxon>Lachnospiraceae</taxon>
        <taxon>Enterocloster</taxon>
    </lineage>
</organism>
<feature type="domain" description="TRAP C4-dicarboxylate transport system permease DctM subunit" evidence="7">
    <location>
        <begin position="8"/>
        <end position="414"/>
    </location>
</feature>
<proteinExistence type="predicted"/>
<dbReference type="GO" id="GO:0022857">
    <property type="term" value="F:transmembrane transporter activity"/>
    <property type="evidence" value="ECO:0007669"/>
    <property type="project" value="TreeGrafter"/>
</dbReference>
<sequence>MLVILASIFIILLVLGMPIAFTMGIACLGTVVYSQMPLNMLITRMFSATDSFSLMAVPFFILAGELMNEADLTDRILNLARALVGFLRGGLAIVNILASVLFAGLSGSATADTAALGSLEIPMMVKDGYSKEFSVAVTVASSTIGPIIPPSVMLVMYAVIASVNITKILIAGIVPGILMALAMSVAVYFISLKRGYGTAGTFSLKNIGKAAKQAVIPMLMPIIIMGGILSGIFTATEAGVVAVVYAFIIGIFVYKTIKLKDIPRILVKGAATTAVSLFIIAMASIFSWFLAWESFPETVVNVMQALTSNGTVALCMVILFLFVLGLFVEGIPVLIVFAPILVPAMEAYGIDTLYFGIVLVLTVLVGSITPPVGSLLYLGSSIAKTTVSKAGKEVWIFVAMIMSVIGLLVIFPQIVLFLPDLLYN</sequence>
<evidence type="ECO:0000256" key="3">
    <source>
        <dbReference type="ARBA" id="ARBA00022519"/>
    </source>
</evidence>
<keyword evidence="6" id="KW-0472">Membrane</keyword>
<gene>
    <name evidence="8" type="primary">siaT_18</name>
    <name evidence="8" type="ORF">CBLFYP116_02722</name>
</gene>
<reference evidence="8" key="1">
    <citation type="submission" date="2019-11" db="EMBL/GenBank/DDBJ databases">
        <authorList>
            <person name="Feng L."/>
        </authorList>
    </citation>
    <scope>NUCLEOTIDE SEQUENCE</scope>
    <source>
        <strain evidence="8">CbolteaeLFYP116</strain>
    </source>
</reference>
<dbReference type="GeneID" id="23115820"/>
<evidence type="ECO:0000259" key="7">
    <source>
        <dbReference type="Pfam" id="PF06808"/>
    </source>
</evidence>
<keyword evidence="3" id="KW-0997">Cell inner membrane</keyword>
<evidence type="ECO:0000256" key="4">
    <source>
        <dbReference type="ARBA" id="ARBA00022692"/>
    </source>
</evidence>
<name>A0A6N2VGC0_9FIRM</name>
<comment type="subcellular location">
    <subcellularLocation>
        <location evidence="1">Cell inner membrane</location>
        <topology evidence="1">Multi-pass membrane protein</topology>
    </subcellularLocation>
</comment>
<dbReference type="GO" id="GO:0005886">
    <property type="term" value="C:plasma membrane"/>
    <property type="evidence" value="ECO:0007669"/>
    <property type="project" value="UniProtKB-SubCell"/>
</dbReference>
<dbReference type="InterPro" id="IPR010656">
    <property type="entry name" value="DctM"/>
</dbReference>
<dbReference type="InterPro" id="IPR004681">
    <property type="entry name" value="TRAP_DctM"/>
</dbReference>
<dbReference type="RefSeq" id="WP_002568326.1">
    <property type="nucleotide sequence ID" value="NZ_BAABZS010000001.1"/>
</dbReference>
<protein>
    <submittedName>
        <fullName evidence="8">Sialic acid TRAP transporter permease protein SiaT</fullName>
    </submittedName>
</protein>
<dbReference type="KEGG" id="cbol:CGC65_03445"/>
<evidence type="ECO:0000256" key="2">
    <source>
        <dbReference type="ARBA" id="ARBA00022475"/>
    </source>
</evidence>
<dbReference type="EMBL" id="CACRTF010000014">
    <property type="protein sequence ID" value="VYT29178.1"/>
    <property type="molecule type" value="Genomic_DNA"/>
</dbReference>
<evidence type="ECO:0000256" key="5">
    <source>
        <dbReference type="ARBA" id="ARBA00022989"/>
    </source>
</evidence>
<dbReference type="PANTHER" id="PTHR33362">
    <property type="entry name" value="SIALIC ACID TRAP TRANSPORTER PERMEASE PROTEIN SIAT-RELATED"/>
    <property type="match status" value="1"/>
</dbReference>